<dbReference type="PANTHER" id="PTHR32507:SF7">
    <property type="entry name" value="K(+)_H(+) ANTIPORTER NHAP2"/>
    <property type="match status" value="1"/>
</dbReference>
<feature type="domain" description="RCK C-terminal" evidence="9">
    <location>
        <begin position="128"/>
        <end position="209"/>
    </location>
</feature>
<keyword evidence="3" id="KW-0050">Antiport</keyword>
<keyword evidence="4 8" id="KW-0812">Transmembrane</keyword>
<evidence type="ECO:0000259" key="9">
    <source>
        <dbReference type="PROSITE" id="PS51202"/>
    </source>
</evidence>
<dbReference type="GO" id="GO:0005886">
    <property type="term" value="C:plasma membrane"/>
    <property type="evidence" value="ECO:0007669"/>
    <property type="project" value="UniProtKB-SubCell"/>
</dbReference>
<gene>
    <name evidence="10" type="ORF">JCM9157_3899</name>
</gene>
<evidence type="ECO:0000313" key="10">
    <source>
        <dbReference type="EMBL" id="GAE36688.1"/>
    </source>
</evidence>
<dbReference type="GO" id="GO:0015297">
    <property type="term" value="F:antiporter activity"/>
    <property type="evidence" value="ECO:0007669"/>
    <property type="project" value="UniProtKB-KW"/>
</dbReference>
<feature type="transmembrane region" description="Helical" evidence="8">
    <location>
        <begin position="87"/>
        <end position="111"/>
    </location>
</feature>
<evidence type="ECO:0000256" key="4">
    <source>
        <dbReference type="ARBA" id="ARBA00022692"/>
    </source>
</evidence>
<dbReference type="SUPFAM" id="SSF116726">
    <property type="entry name" value="TrkA C-terminal domain-like"/>
    <property type="match status" value="1"/>
</dbReference>
<protein>
    <submittedName>
        <fullName evidence="10">Na+/H+ antiporter</fullName>
    </submittedName>
</protein>
<evidence type="ECO:0000256" key="1">
    <source>
        <dbReference type="ARBA" id="ARBA00004651"/>
    </source>
</evidence>
<evidence type="ECO:0000256" key="8">
    <source>
        <dbReference type="SAM" id="Phobius"/>
    </source>
</evidence>
<dbReference type="Gene3D" id="3.30.70.1450">
    <property type="entry name" value="Regulator of K+ conductance, C-terminal domain"/>
    <property type="match status" value="1"/>
</dbReference>
<dbReference type="Pfam" id="PF02080">
    <property type="entry name" value="TrkA_C"/>
    <property type="match status" value="1"/>
</dbReference>
<comment type="caution">
    <text evidence="10">The sequence shown here is derived from an EMBL/GenBank/DDBJ whole genome shotgun (WGS) entry which is preliminary data.</text>
</comment>
<feature type="transmembrane region" description="Helical" evidence="8">
    <location>
        <begin position="59"/>
        <end position="81"/>
    </location>
</feature>
<keyword evidence="5 8" id="KW-1133">Transmembrane helix</keyword>
<dbReference type="PROSITE" id="PS51202">
    <property type="entry name" value="RCK_C"/>
    <property type="match status" value="1"/>
</dbReference>
<dbReference type="EMBL" id="BAUV01000040">
    <property type="protein sequence ID" value="GAE36688.1"/>
    <property type="molecule type" value="Genomic_DNA"/>
</dbReference>
<keyword evidence="6" id="KW-0406">Ion transport</keyword>
<evidence type="ECO:0000256" key="6">
    <source>
        <dbReference type="ARBA" id="ARBA00023065"/>
    </source>
</evidence>
<comment type="subcellular location">
    <subcellularLocation>
        <location evidence="1">Cell membrane</location>
        <topology evidence="1">Multi-pass membrane protein</topology>
    </subcellularLocation>
</comment>
<keyword evidence="11" id="KW-1185">Reference proteome</keyword>
<feature type="transmembrane region" description="Helical" evidence="8">
    <location>
        <begin position="30"/>
        <end position="52"/>
    </location>
</feature>
<dbReference type="GO" id="GO:0006813">
    <property type="term" value="P:potassium ion transport"/>
    <property type="evidence" value="ECO:0007669"/>
    <property type="project" value="InterPro"/>
</dbReference>
<evidence type="ECO:0000256" key="7">
    <source>
        <dbReference type="ARBA" id="ARBA00023136"/>
    </source>
</evidence>
<dbReference type="eggNOG" id="COG3263">
    <property type="taxonomic scope" value="Bacteria"/>
</dbReference>
<keyword evidence="7 8" id="KW-0472">Membrane</keyword>
<evidence type="ECO:0000256" key="2">
    <source>
        <dbReference type="ARBA" id="ARBA00022448"/>
    </source>
</evidence>
<organism evidence="10 11">
    <name type="scientific">Halalkalibacter akibai (strain ATCC 43226 / DSM 21942 / CIP 109018 / JCM 9157 / 1139)</name>
    <name type="common">Bacillus akibai</name>
    <dbReference type="NCBI Taxonomy" id="1236973"/>
    <lineage>
        <taxon>Bacteria</taxon>
        <taxon>Bacillati</taxon>
        <taxon>Bacillota</taxon>
        <taxon>Bacilli</taxon>
        <taxon>Bacillales</taxon>
        <taxon>Bacillaceae</taxon>
        <taxon>Halalkalibacter</taxon>
    </lineage>
</organism>
<dbReference type="GO" id="GO:1902600">
    <property type="term" value="P:proton transmembrane transport"/>
    <property type="evidence" value="ECO:0007669"/>
    <property type="project" value="InterPro"/>
</dbReference>
<dbReference type="GO" id="GO:0008324">
    <property type="term" value="F:monoatomic cation transmembrane transporter activity"/>
    <property type="evidence" value="ECO:0007669"/>
    <property type="project" value="InterPro"/>
</dbReference>
<sequence length="224" mass="24711">MQILMFIILGLLVFPSQFLSFDIIVKGLLLSVILIFIARPIAVSLSTINMGFGVKEKVFLSWAGLKGAVPIVLATFPMTMGLENSQLFFNVVFFVVLTSALIQGSTISIVAEKLGLHGPKKVEAPHTLELVSIGKANAEIIEYEVNEQSTITGQKLKELNFPKDVLISAIIRTGDLLTPHGDTIIKTEDILYILVSKKSKKELKDFLNKRKDVVNHSDCEISKE</sequence>
<dbReference type="AlphaFoldDB" id="W4QYE6"/>
<dbReference type="Proteomes" id="UP000018896">
    <property type="component" value="Unassembled WGS sequence"/>
</dbReference>
<dbReference type="Pfam" id="PF00999">
    <property type="entry name" value="Na_H_Exchanger"/>
    <property type="match status" value="1"/>
</dbReference>
<proteinExistence type="predicted"/>
<accession>W4QYE6</accession>
<reference evidence="10 11" key="1">
    <citation type="journal article" date="2014" name="Genome Announc.">
        <title>Draft Genome Sequences of Three Alkaliphilic Bacillus Strains, Bacillus wakoensis JCM 9140T, Bacillus akibai JCM 9157T, and Bacillus hemicellulosilyticus JCM 9152T.</title>
        <authorList>
            <person name="Yuki M."/>
            <person name="Oshima K."/>
            <person name="Suda W."/>
            <person name="Oshida Y."/>
            <person name="Kitamura K."/>
            <person name="Iida T."/>
            <person name="Hattori M."/>
            <person name="Ohkuma M."/>
        </authorList>
    </citation>
    <scope>NUCLEOTIDE SEQUENCE [LARGE SCALE GENOMIC DNA]</scope>
    <source>
        <strain evidence="10 11">JCM 9157</strain>
    </source>
</reference>
<evidence type="ECO:0000313" key="11">
    <source>
        <dbReference type="Proteomes" id="UP000018896"/>
    </source>
</evidence>
<dbReference type="PANTHER" id="PTHR32507">
    <property type="entry name" value="NA(+)/H(+) ANTIPORTER 1"/>
    <property type="match status" value="1"/>
</dbReference>
<dbReference type="STRING" id="1236973.JCM9157_3899"/>
<evidence type="ECO:0000256" key="3">
    <source>
        <dbReference type="ARBA" id="ARBA00022449"/>
    </source>
</evidence>
<dbReference type="InterPro" id="IPR036721">
    <property type="entry name" value="RCK_C_sf"/>
</dbReference>
<dbReference type="InterPro" id="IPR006153">
    <property type="entry name" value="Cation/H_exchanger_TM"/>
</dbReference>
<evidence type="ECO:0000256" key="5">
    <source>
        <dbReference type="ARBA" id="ARBA00022989"/>
    </source>
</evidence>
<name>W4QYE6_HALA3</name>
<keyword evidence="2" id="KW-0813">Transport</keyword>
<dbReference type="InterPro" id="IPR006037">
    <property type="entry name" value="RCK_C"/>
</dbReference>